<dbReference type="OrthoDB" id="10059875at2759"/>
<gene>
    <name evidence="2" type="ORF">PCON_02681</name>
</gene>
<dbReference type="PANTHER" id="PTHR42937">
    <property type="match status" value="1"/>
</dbReference>
<dbReference type="GO" id="GO:0016829">
    <property type="term" value="F:lyase activity"/>
    <property type="evidence" value="ECO:0007669"/>
    <property type="project" value="UniProtKB-KW"/>
</dbReference>
<dbReference type="PANTHER" id="PTHR42937:SF1">
    <property type="entry name" value="DIAMINOPROPIONATE AMMONIA-LYASE"/>
    <property type="match status" value="1"/>
</dbReference>
<name>U4LBI7_PYROM</name>
<sequence>MPLEIHPDLPGGIYANGIYTNPEAAEWTSEFLSSSNALEFHQRLPGYSPTPLLSLPSIASSLGLRHVLIKTETSRFGLPAFKILGASFATFRTLCAHFNLPDDATLEDIAVTADGKITLVATTDGNHGRAVAWMAKNLRVECQVFVPDFVNQPARDAIAGEGAVVNVVDGDYDAAVMVARTFTERAENAFLIQDAAWDGYRVIPKFIVDGYMTMLVELDLQAQEQIGRPVDVVLVPVGVGSLAEAVTIYYKRKGGSATTIISVEPETAACLQHSLRNGLESIETRSTIMAGLCCGTVSDSAWPVLSRGVDVSTVVSDMEAHKAVEDLKDLGFNVGPCGGATLAGLRRVAGLKLLRERLGEDFVVAMLCTEGARYYEKPI</sequence>
<keyword evidence="3" id="KW-1185">Reference proteome</keyword>
<evidence type="ECO:0000313" key="3">
    <source>
        <dbReference type="Proteomes" id="UP000018144"/>
    </source>
</evidence>
<dbReference type="Proteomes" id="UP000018144">
    <property type="component" value="Unassembled WGS sequence"/>
</dbReference>
<dbReference type="eggNOG" id="ENOG502RXDS">
    <property type="taxonomic scope" value="Eukaryota"/>
</dbReference>
<proteinExistence type="predicted"/>
<keyword evidence="2" id="KW-0456">Lyase</keyword>
<protein>
    <submittedName>
        <fullName evidence="2">Similar to Putative diaminopropionate ammonia-lyase acc. no. P66900</fullName>
    </submittedName>
</protein>
<dbReference type="InterPro" id="IPR036052">
    <property type="entry name" value="TrpB-like_PALP_sf"/>
</dbReference>
<dbReference type="InterPro" id="IPR001926">
    <property type="entry name" value="TrpB-like_PALP"/>
</dbReference>
<dbReference type="Pfam" id="PF00291">
    <property type="entry name" value="PALP"/>
    <property type="match status" value="1"/>
</dbReference>
<dbReference type="AlphaFoldDB" id="U4LBI7"/>
<organism evidence="2 3">
    <name type="scientific">Pyronema omphalodes (strain CBS 100304)</name>
    <name type="common">Pyronema confluens</name>
    <dbReference type="NCBI Taxonomy" id="1076935"/>
    <lineage>
        <taxon>Eukaryota</taxon>
        <taxon>Fungi</taxon>
        <taxon>Dikarya</taxon>
        <taxon>Ascomycota</taxon>
        <taxon>Pezizomycotina</taxon>
        <taxon>Pezizomycetes</taxon>
        <taxon>Pezizales</taxon>
        <taxon>Pyronemataceae</taxon>
        <taxon>Pyronema</taxon>
    </lineage>
</organism>
<reference evidence="2 3" key="1">
    <citation type="journal article" date="2013" name="PLoS Genet.">
        <title>The genome and development-dependent transcriptomes of Pyronema confluens: a window into fungal evolution.</title>
        <authorList>
            <person name="Traeger S."/>
            <person name="Altegoer F."/>
            <person name="Freitag M."/>
            <person name="Gabaldon T."/>
            <person name="Kempken F."/>
            <person name="Kumar A."/>
            <person name="Marcet-Houben M."/>
            <person name="Poggeler S."/>
            <person name="Stajich J.E."/>
            <person name="Nowrousian M."/>
        </authorList>
    </citation>
    <scope>NUCLEOTIDE SEQUENCE [LARGE SCALE GENOMIC DNA]</scope>
    <source>
        <strain evidence="3">CBS 100304</strain>
        <tissue evidence="2">Vegetative mycelium</tissue>
    </source>
</reference>
<dbReference type="SUPFAM" id="SSF53686">
    <property type="entry name" value="Tryptophan synthase beta subunit-like PLP-dependent enzymes"/>
    <property type="match status" value="1"/>
</dbReference>
<evidence type="ECO:0000313" key="2">
    <source>
        <dbReference type="EMBL" id="CCX16150.1"/>
    </source>
</evidence>
<feature type="domain" description="Tryptophan synthase beta chain-like PALP" evidence="1">
    <location>
        <begin position="45"/>
        <end position="368"/>
    </location>
</feature>
<dbReference type="OMA" id="IQDTAWE"/>
<dbReference type="Gene3D" id="3.40.50.1100">
    <property type="match status" value="3"/>
</dbReference>
<evidence type="ECO:0000259" key="1">
    <source>
        <dbReference type="Pfam" id="PF00291"/>
    </source>
</evidence>
<dbReference type="EMBL" id="HF936318">
    <property type="protein sequence ID" value="CCX16150.1"/>
    <property type="molecule type" value="Genomic_DNA"/>
</dbReference>
<accession>U4LBI7</accession>
<dbReference type="STRING" id="1076935.U4LBI7"/>